<evidence type="ECO:0000313" key="1">
    <source>
        <dbReference type="EMBL" id="MDT0265997.1"/>
    </source>
</evidence>
<protein>
    <submittedName>
        <fullName evidence="1">Uncharacterized protein</fullName>
    </submittedName>
</protein>
<dbReference type="EMBL" id="JAVREO010000003">
    <property type="protein sequence ID" value="MDT0265997.1"/>
    <property type="molecule type" value="Genomic_DNA"/>
</dbReference>
<keyword evidence="2" id="KW-1185">Reference proteome</keyword>
<evidence type="ECO:0000313" key="2">
    <source>
        <dbReference type="Proteomes" id="UP001183410"/>
    </source>
</evidence>
<accession>A0ABU2JLZ2</accession>
<sequence>MSNLGNNVVTLVLALRVLVPDARLLLRRLLGAGVRIGATALAERHPAPFPAAVAPAGKEREA</sequence>
<reference evidence="2" key="1">
    <citation type="submission" date="2023-07" db="EMBL/GenBank/DDBJ databases">
        <title>30 novel species of actinomycetes from the DSMZ collection.</title>
        <authorList>
            <person name="Nouioui I."/>
        </authorList>
    </citation>
    <scope>NUCLEOTIDE SEQUENCE [LARGE SCALE GENOMIC DNA]</scope>
    <source>
        <strain evidence="2">DSM 44915</strain>
    </source>
</reference>
<gene>
    <name evidence="1" type="ORF">RM844_06785</name>
</gene>
<organism evidence="1 2">
    <name type="scientific">Streptomyces chisholmiae</name>
    <dbReference type="NCBI Taxonomy" id="3075540"/>
    <lineage>
        <taxon>Bacteria</taxon>
        <taxon>Bacillati</taxon>
        <taxon>Actinomycetota</taxon>
        <taxon>Actinomycetes</taxon>
        <taxon>Kitasatosporales</taxon>
        <taxon>Streptomycetaceae</taxon>
        <taxon>Streptomyces</taxon>
    </lineage>
</organism>
<dbReference type="RefSeq" id="WP_311665903.1">
    <property type="nucleotide sequence ID" value="NZ_JAVREO010000003.1"/>
</dbReference>
<comment type="caution">
    <text evidence="1">The sequence shown here is derived from an EMBL/GenBank/DDBJ whole genome shotgun (WGS) entry which is preliminary data.</text>
</comment>
<proteinExistence type="predicted"/>
<name>A0ABU2JLZ2_9ACTN</name>
<dbReference type="Proteomes" id="UP001183410">
    <property type="component" value="Unassembled WGS sequence"/>
</dbReference>